<evidence type="ECO:0000313" key="7">
    <source>
        <dbReference type="Proteomes" id="UP000596742"/>
    </source>
</evidence>
<evidence type="ECO:0000259" key="3">
    <source>
        <dbReference type="Pfam" id="PF22927"/>
    </source>
</evidence>
<dbReference type="InterPro" id="IPR022145">
    <property type="entry name" value="INTS1_RPB2-bd"/>
</dbReference>
<reference evidence="6" key="1">
    <citation type="submission" date="2018-11" db="EMBL/GenBank/DDBJ databases">
        <authorList>
            <person name="Alioto T."/>
            <person name="Alioto T."/>
        </authorList>
    </citation>
    <scope>NUCLEOTIDE SEQUENCE</scope>
</reference>
<dbReference type="Proteomes" id="UP000596742">
    <property type="component" value="Unassembled WGS sequence"/>
</dbReference>
<gene>
    <name evidence="6" type="ORF">MGAL_10B048581</name>
</gene>
<feature type="domain" description="Integrator complex subunit 1 RPB2-binding" evidence="2">
    <location>
        <begin position="297"/>
        <end position="452"/>
    </location>
</feature>
<dbReference type="InterPro" id="IPR038902">
    <property type="entry name" value="INTS1"/>
</dbReference>
<dbReference type="InterPro" id="IPR016024">
    <property type="entry name" value="ARM-type_fold"/>
</dbReference>
<feature type="domain" description="Integrator complex subunit 1 INTS2-binding" evidence="5">
    <location>
        <begin position="944"/>
        <end position="1198"/>
    </location>
</feature>
<protein>
    <submittedName>
        <fullName evidence="6">Integrator complex subunit 1</fullName>
    </submittedName>
</protein>
<feature type="region of interest" description="Disordered" evidence="1">
    <location>
        <begin position="1"/>
        <end position="93"/>
    </location>
</feature>
<evidence type="ECO:0000313" key="6">
    <source>
        <dbReference type="EMBL" id="VDI74207.1"/>
    </source>
</evidence>
<accession>A0A8B6H6J6</accession>
<dbReference type="SUPFAM" id="SSF48371">
    <property type="entry name" value="ARM repeat"/>
    <property type="match status" value="1"/>
</dbReference>
<evidence type="ECO:0000259" key="5">
    <source>
        <dbReference type="Pfam" id="PF22929"/>
    </source>
</evidence>
<evidence type="ECO:0000259" key="4">
    <source>
        <dbReference type="Pfam" id="PF22928"/>
    </source>
</evidence>
<dbReference type="GO" id="GO:0032039">
    <property type="term" value="C:integrator complex"/>
    <property type="evidence" value="ECO:0007669"/>
    <property type="project" value="InterPro"/>
</dbReference>
<sequence>MSGKRPAKGKVHIAPPGDFIALGKGKSPADSDLPRLQSSSKKPEKKREGAPGISGAPPVKKPKILSHGQTFTPLGRTDTDRRSSPAPSSVSQYDELAVEVDGVELLEEILEAEDMCNDERLEALICGAVKQLKQLRSKPETAMYLTLMHLAKEKPSLFNNEVVIEAMCSTLKRDVSLNFKSKGNPLVSVCMCSILLAAFIEEENWPDEFVKVFIDDSLGDRVWIDRSDCKGFVDNVITAFNTNLPPKSLLQSEPSQGGSASPVVVEDEDGNVKMESADNLFGDLDINVFPRYPFQQDSIETFVIDLIKEQINRRQGTDSTARNLIRLMTSTCGYGEVRLLSAQKLEMWLQNPKLTRSAQDLLMSVCLNCGQNDPNDTEVLSLLIKMRMKTKPLLNHFLACLKEVLSQHPENLRMIMTHTIYNELSNSRNPNNMALITVLFQNSQDQAARILAEIFQDLLANKDDYLRAVRALLREIARNLRHDVHFSAFCLGLMQERNEPKFSDMEPAFKERYASSVADIVALTVFLGITPTIRETAVPSVKSEKKDLDALHTFRDQISVIQRDAVWWLHTVLPKFMEIKPAEYVHCLHKVLFLENVEQYHNKDNWPPDVDRTLFMRLAAEVPVLEDTLMRVLVIGLSPDLPLGPAESVDLADQLIKRAAYLSLDGQVVLQMERLELIDALLNLCSYSHPVDITLPKGYKPPTLAISNLYWKSWVILLVLSAFNPRTFGLTSWENYPTLKCMMEMVMTKNYVFPPPTTVVEDKTVSDIVDQERQIGEQEKQQILEFESHLAAASSKVTITEANSLLIAQLTSMDPNGTARKPPTSVLEQIKTINDTLHIGQRLCRSRQPDFLLDIIQRQGTSKSMPWLAELVDGNEGSLQVLPVQCLCEFLLQDSESAMFDQDDESSHVEKHKRRQKMKKKEQLLKHLQNLVHGDSDQEETAGQVLDYFLKRLSSQQPSNRLLAIKGLWMVLSQKPMEEMIDIDYTNQSKHSWLLTDLPQIPVFTQVKEQICVAIRQACQIETDPSLISSYIIFLSTQSQDQTLHQLDDVVVDMAQLIVERNTIINHILPEEGRDNSAETHQTLKSLISLYNNYLKKATEPQKEGYSWSNTQDQILLQWKEGDSATMHILVVHAMIILLTYGPPNCDSQYKELLDTWFPEGDSPPSAFLLDTSEEALLLPDWLKLRMIRSHVLQLVDVGRFNNPSLISSYIIFLSTQSQDQTLHQLDDVVVDMAQLIVERNTIINHILPEEGRDNSAETHQTLKSLISLYNNYLKKATEPQKEGYSWSNTQDQILLQWKEGDSATMHILVVHAMIILLTYGPPNCDSQYKELLDTWFPEGGSPPSAFLLDTSEEALLLPDWLKLRMIRSHVLQLVYVALQDIEPGQLLLFIQSFGIPVESMTSLLACLDKAVTLDPGLLEESVEDKQYMAQLIEIQHMRGAKGGELFYNLLRQGDLATNLASKDVEMKDKTVKQSGWWQKSHLHKTTAAWDKEQIQTLLFKVYCTTGKSSSDDHRNYQTLLTTISRASNISIVQNIVSGILELTIGAEREKFIKGILTNPKSCPLFKILISHNAILGQHLNILMKDLFEASKTLKTSVLTPILIKYQDAKLSSDQDQPQQTTLGTVDSILQDISTKAEEGKQTVESLVKKCMRDLIKSGDNTKASEVACTSILHRENTQLTKGMSTLLVDWLELLDPEIVQLVPELQQQLLFAQQQTTSEITSPSGQSQVTSPDSRSFLLALLTHQTSWSSLHQCIHTVLKPDLINSYNPTAVLDFLWACLQIPKIWRGREQKLPKNHTLEDVLALMPQHVISVVEFIVQEVGMVTGKSVDGSTSEDKIRHRSKLLMSCIGENDKSMKCVIKHLVTAIHDNRYKSIYEHVLMELYSQCPKILFLMADSAVCLTDIKTSHTFVTQVDLVSHRLLTGLGEGGHGRRAEERMSDATLALKKLAAQHPVLLLRQLPLIAALLKGKTEFKFGEMRHKNYVTMFTHVQALLENLQPHVFSKDLIALEDIIGSYFSLIENHGDQKVLMPIIAKFIRFLNKFVTSQPQKSVVMLQKQVKLLSDVSALYPDMAGLKSLLAGLCLPTQDKGGDSPVLSVSPIPVLPQRPTSPYTASQLAPFVKKFKGTSQDVLEVLKELDEFSKRKVDILENFMVYLKVKVYDSNDQIRNTAFNLIMRHVRQNPSTAIQYVGLYLQCLNSNNPDVVTSALKILAEFCVLCQDQSNLILQKAFMVGTTTSLDTGSYITETLQLLNLDPMSN</sequence>
<dbReference type="PANTHER" id="PTHR21224">
    <property type="entry name" value="INTEGRATOR COMPLEX SUBUNIT 1"/>
    <property type="match status" value="1"/>
</dbReference>
<organism evidence="6 7">
    <name type="scientific">Mytilus galloprovincialis</name>
    <name type="common">Mediterranean mussel</name>
    <dbReference type="NCBI Taxonomy" id="29158"/>
    <lineage>
        <taxon>Eukaryota</taxon>
        <taxon>Metazoa</taxon>
        <taxon>Spiralia</taxon>
        <taxon>Lophotrochozoa</taxon>
        <taxon>Mollusca</taxon>
        <taxon>Bivalvia</taxon>
        <taxon>Autobranchia</taxon>
        <taxon>Pteriomorphia</taxon>
        <taxon>Mytilida</taxon>
        <taxon>Mytiloidea</taxon>
        <taxon>Mytilidae</taxon>
        <taxon>Mytilinae</taxon>
        <taxon>Mytilus</taxon>
    </lineage>
</organism>
<keyword evidence="7" id="KW-1185">Reference proteome</keyword>
<feature type="domain" description="Integrator complex subunit 1 R4" evidence="4">
    <location>
        <begin position="2128"/>
        <end position="2221"/>
    </location>
</feature>
<dbReference type="Pfam" id="PF22928">
    <property type="entry name" value="INTS1_R4"/>
    <property type="match status" value="1"/>
</dbReference>
<dbReference type="InterPro" id="IPR053964">
    <property type="entry name" value="INT1_R3"/>
</dbReference>
<evidence type="ECO:0000259" key="2">
    <source>
        <dbReference type="Pfam" id="PF12432"/>
    </source>
</evidence>
<dbReference type="InterPro" id="IPR053965">
    <property type="entry name" value="INTS1_R4"/>
</dbReference>
<dbReference type="OrthoDB" id="19938at2759"/>
<dbReference type="GO" id="GO:0034474">
    <property type="term" value="P:U2 snRNA 3'-end processing"/>
    <property type="evidence" value="ECO:0007669"/>
    <property type="project" value="InterPro"/>
</dbReference>
<dbReference type="Pfam" id="PF22927">
    <property type="entry name" value="INT1_R3"/>
    <property type="match status" value="1"/>
</dbReference>
<dbReference type="InterPro" id="IPR053966">
    <property type="entry name" value="INTS1_INTS2-bd"/>
</dbReference>
<dbReference type="PANTHER" id="PTHR21224:SF1">
    <property type="entry name" value="INTEGRATOR COMPLEX SUBUNIT 1"/>
    <property type="match status" value="1"/>
</dbReference>
<evidence type="ECO:0000256" key="1">
    <source>
        <dbReference type="SAM" id="MobiDB-lite"/>
    </source>
</evidence>
<feature type="domain" description="Integrator complex subunit 1 INTS2-binding" evidence="5">
    <location>
        <begin position="1202"/>
        <end position="1447"/>
    </location>
</feature>
<proteinExistence type="predicted"/>
<dbReference type="Pfam" id="PF12432">
    <property type="entry name" value="INTS1_RP2B-bd"/>
    <property type="match status" value="1"/>
</dbReference>
<feature type="domain" description="Integrator complex subunit 1 R3" evidence="3">
    <location>
        <begin position="1915"/>
        <end position="2072"/>
    </location>
</feature>
<dbReference type="Pfam" id="PF22929">
    <property type="entry name" value="INTS1_INTS2-bd"/>
    <property type="match status" value="2"/>
</dbReference>
<feature type="compositionally biased region" description="Basic residues" evidence="1">
    <location>
        <begin position="1"/>
        <end position="11"/>
    </location>
</feature>
<comment type="caution">
    <text evidence="6">The sequence shown here is derived from an EMBL/GenBank/DDBJ whole genome shotgun (WGS) entry which is preliminary data.</text>
</comment>
<dbReference type="EMBL" id="UYJE01009530">
    <property type="protein sequence ID" value="VDI74207.1"/>
    <property type="molecule type" value="Genomic_DNA"/>
</dbReference>
<name>A0A8B6H6J6_MYTGA</name>